<protein>
    <submittedName>
        <fullName evidence="3">Alpha/beta fold hydrolase</fullName>
    </submittedName>
</protein>
<evidence type="ECO:0000313" key="3">
    <source>
        <dbReference type="EMBL" id="MCW8086401.1"/>
    </source>
</evidence>
<dbReference type="GO" id="GO:0016787">
    <property type="term" value="F:hydrolase activity"/>
    <property type="evidence" value="ECO:0007669"/>
    <property type="project" value="UniProtKB-KW"/>
</dbReference>
<dbReference type="Pfam" id="PF00561">
    <property type="entry name" value="Abhydrolase_1"/>
    <property type="match status" value="1"/>
</dbReference>
<dbReference type="PRINTS" id="PR00412">
    <property type="entry name" value="EPOXHYDRLASE"/>
</dbReference>
<reference evidence="3 4" key="1">
    <citation type="submission" date="2022-10" db="EMBL/GenBank/DDBJ databases">
        <title>Roseococcus glaciei nov., sp. nov., isolated from glacier.</title>
        <authorList>
            <person name="Liu Q."/>
            <person name="Xin Y.-H."/>
        </authorList>
    </citation>
    <scope>NUCLEOTIDE SEQUENCE [LARGE SCALE GENOMIC DNA]</scope>
    <source>
        <strain evidence="3 4">MDT2-1-1</strain>
    </source>
</reference>
<dbReference type="Gene3D" id="3.40.50.1820">
    <property type="entry name" value="alpha/beta hydrolase"/>
    <property type="match status" value="1"/>
</dbReference>
<keyword evidence="1 3" id="KW-0378">Hydrolase</keyword>
<dbReference type="PANTHER" id="PTHR46118:SF4">
    <property type="entry name" value="PROTEIN ABHD11"/>
    <property type="match status" value="1"/>
</dbReference>
<evidence type="ECO:0000256" key="1">
    <source>
        <dbReference type="ARBA" id="ARBA00022801"/>
    </source>
</evidence>
<dbReference type="InterPro" id="IPR000639">
    <property type="entry name" value="Epox_hydrolase-like"/>
</dbReference>
<dbReference type="InterPro" id="IPR029058">
    <property type="entry name" value="AB_hydrolase_fold"/>
</dbReference>
<dbReference type="Proteomes" id="UP001526430">
    <property type="component" value="Unassembled WGS sequence"/>
</dbReference>
<organism evidence="3 4">
    <name type="scientific">Sabulicella glaciei</name>
    <dbReference type="NCBI Taxonomy" id="2984948"/>
    <lineage>
        <taxon>Bacteria</taxon>
        <taxon>Pseudomonadati</taxon>
        <taxon>Pseudomonadota</taxon>
        <taxon>Alphaproteobacteria</taxon>
        <taxon>Acetobacterales</taxon>
        <taxon>Acetobacteraceae</taxon>
        <taxon>Sabulicella</taxon>
    </lineage>
</organism>
<sequence>MRLKLVEMGEGPPLVLVHGLFGAARNWGGIGKHVARRFRVLTPDLRNHGESPHVAGMSYAAMAEDLAETLRAHGAAGATVLGHSMGGKAAMALALRHPEMVGRLVVADIAPRRYAPSLRGYVAGMRAMALTPGLARRDADASLAASVPDPGIRAFLLQSLDFEADPPRWRIGLEHISAGMGEVEDFPVAGRYEAPVLVIAGERSDYIRPEDRALFLRFFPQARFAVVEKAGHWVHSENPRGFLSVLEEWL</sequence>
<dbReference type="PRINTS" id="PR00111">
    <property type="entry name" value="ABHYDROLASE"/>
</dbReference>
<evidence type="ECO:0000313" key="4">
    <source>
        <dbReference type="Proteomes" id="UP001526430"/>
    </source>
</evidence>
<dbReference type="PANTHER" id="PTHR46118">
    <property type="entry name" value="PROTEIN ABHD11"/>
    <property type="match status" value="1"/>
</dbReference>
<evidence type="ECO:0000259" key="2">
    <source>
        <dbReference type="Pfam" id="PF00561"/>
    </source>
</evidence>
<gene>
    <name evidence="3" type="ORF">OF850_12235</name>
</gene>
<dbReference type="RefSeq" id="WP_301590425.1">
    <property type="nucleotide sequence ID" value="NZ_JAPFQI010000008.1"/>
</dbReference>
<dbReference type="SUPFAM" id="SSF53474">
    <property type="entry name" value="alpha/beta-Hydrolases"/>
    <property type="match status" value="1"/>
</dbReference>
<dbReference type="EMBL" id="JAPFQI010000008">
    <property type="protein sequence ID" value="MCW8086401.1"/>
    <property type="molecule type" value="Genomic_DNA"/>
</dbReference>
<proteinExistence type="predicted"/>
<keyword evidence="4" id="KW-1185">Reference proteome</keyword>
<name>A0ABT3NW90_9PROT</name>
<dbReference type="InterPro" id="IPR000073">
    <property type="entry name" value="AB_hydrolase_1"/>
</dbReference>
<feature type="domain" description="AB hydrolase-1" evidence="2">
    <location>
        <begin position="12"/>
        <end position="109"/>
    </location>
</feature>
<accession>A0ABT3NW90</accession>
<comment type="caution">
    <text evidence="3">The sequence shown here is derived from an EMBL/GenBank/DDBJ whole genome shotgun (WGS) entry which is preliminary data.</text>
</comment>